<name>A0ACC2UZK4_9TREE</name>
<organism evidence="1 2">
    <name type="scientific">Naganishia adeliensis</name>
    <dbReference type="NCBI Taxonomy" id="92952"/>
    <lineage>
        <taxon>Eukaryota</taxon>
        <taxon>Fungi</taxon>
        <taxon>Dikarya</taxon>
        <taxon>Basidiomycota</taxon>
        <taxon>Agaricomycotina</taxon>
        <taxon>Tremellomycetes</taxon>
        <taxon>Filobasidiales</taxon>
        <taxon>Filobasidiaceae</taxon>
        <taxon>Naganishia</taxon>
    </lineage>
</organism>
<dbReference type="Proteomes" id="UP001230649">
    <property type="component" value="Unassembled WGS sequence"/>
</dbReference>
<proteinExistence type="predicted"/>
<reference evidence="1" key="1">
    <citation type="submission" date="2023-04" db="EMBL/GenBank/DDBJ databases">
        <title>Draft Genome sequencing of Naganishia species isolated from polar environments using Oxford Nanopore Technology.</title>
        <authorList>
            <person name="Leo P."/>
            <person name="Venkateswaran K."/>
        </authorList>
    </citation>
    <scope>NUCLEOTIDE SEQUENCE</scope>
    <source>
        <strain evidence="1">MNA-CCFEE 5262</strain>
    </source>
</reference>
<evidence type="ECO:0000313" key="2">
    <source>
        <dbReference type="Proteomes" id="UP001230649"/>
    </source>
</evidence>
<evidence type="ECO:0000313" key="1">
    <source>
        <dbReference type="EMBL" id="KAJ9092174.1"/>
    </source>
</evidence>
<gene>
    <name evidence="1" type="ORF">QFC20_007447</name>
</gene>
<keyword evidence="2" id="KW-1185">Reference proteome</keyword>
<accession>A0ACC2UZK4</accession>
<protein>
    <submittedName>
        <fullName evidence="1">Uncharacterized protein</fullName>
    </submittedName>
</protein>
<comment type="caution">
    <text evidence="1">The sequence shown here is derived from an EMBL/GenBank/DDBJ whole genome shotgun (WGS) entry which is preliminary data.</text>
</comment>
<sequence length="777" mass="83401">MGKDQYKKKTQAERRRHNPIRVPDSHIPHGTLNLKGKEKEEAMLPILKKASSETLSDPDENERAWACAAVTNLIQNDPATRRLFQGKNVVGALVERLTDGSDGVVAEAVGALRNLAIDGGFEVVGEMFNKGVMVGLVGLMAKITTTIQTLIAASELPGATPAQPPRTALSPQVVFPLTENVLTLLWCLAETSNKTLAAINNANLVPFLVAFLVQRANLPLPVVAAACQCLYALSFDNKPFKTAMLSDPSATAALIGTLSTPEHELAKATEEPIKSKKTDMQTDAAEDKAERRREEALASAVLIKVLAAGIIRNITPARRPLVDNLDQSYIMPLIQPLLDIDLQSVAQEVLDTVPQLPDVSKLSAAALAKKLQSDHRSPAEIKLENIEKRLSTLMVALEVLTESCAGLVDEVPEEQELGDPLPEDDESEAGSADEDMEEDDDVDEKLIAQGRDQADGEEAEDSGPRVKPTATPLETLASSGLHMKLIALARATPLSFPPTAPGTTGLVTAPSAHPPTTAVLSSIHLRALEALNNLLLTMAGYAPPAQPPLASSDDVEPKQRARMQEWRALVDGPLSGLRQIWLDTFDIAREVVQPDVSVLDAKGQEIRLEIIDILAGVWLGLAKIGGAGGIPITDDQVQGIIQAHMVVRSDSAKARVITAVGALAMRQDVTVEQNQACGSFLMSLVTSVTAGPGKQVGMESVLAALNAVFDVYGDERSSYDAPVFVKDGYLQSLAGVVHRMRVLAKGVDKRKKPELRVAAEEAYENLVAFIKYRRSVA</sequence>
<dbReference type="EMBL" id="JASBWS010000182">
    <property type="protein sequence ID" value="KAJ9092174.1"/>
    <property type="molecule type" value="Genomic_DNA"/>
</dbReference>